<feature type="chain" id="PRO_5039553567" description="META domain-containing protein" evidence="2">
    <location>
        <begin position="20"/>
        <end position="293"/>
    </location>
</feature>
<evidence type="ECO:0008006" key="5">
    <source>
        <dbReference type="Google" id="ProtNLM"/>
    </source>
</evidence>
<evidence type="ECO:0000313" key="4">
    <source>
        <dbReference type="Proteomes" id="UP000460221"/>
    </source>
</evidence>
<feature type="region of interest" description="Disordered" evidence="1">
    <location>
        <begin position="25"/>
        <end position="52"/>
    </location>
</feature>
<keyword evidence="2" id="KW-0732">Signal</keyword>
<evidence type="ECO:0000256" key="2">
    <source>
        <dbReference type="SAM" id="SignalP"/>
    </source>
</evidence>
<dbReference type="EMBL" id="WLYK01000001">
    <property type="protein sequence ID" value="MTD12800.1"/>
    <property type="molecule type" value="Genomic_DNA"/>
</dbReference>
<proteinExistence type="predicted"/>
<evidence type="ECO:0000256" key="1">
    <source>
        <dbReference type="SAM" id="MobiDB-lite"/>
    </source>
</evidence>
<name>A0A7K1FFE6_9ACTN</name>
<sequence>MRAALLRTLLAAGCAAALATSCTPSGNSTALPPESPESSTARTSTTGESADPLTGIRWTFVTGAVEGPGSLLLRQDGTAEVRTACRSGETTWTRTATGFRLAGADLVDDPDGCVDEGFYGIVRLPELLDVDVTAVVREHMLMVSRPGREHGWNSQSGPLAFYDPAHRTTLTAKGSVWLLVGLTGTETSDLPLMSLEIDEGIGTIRDANCIEVWYELEPVTDSRFELGHDNHMVLMASCARAPSPRLTALREALITPGCLDANEPGCGVLAGTIENEETISVVAGEWTFRFRKI</sequence>
<feature type="signal peptide" evidence="2">
    <location>
        <begin position="1"/>
        <end position="19"/>
    </location>
</feature>
<dbReference type="Proteomes" id="UP000460221">
    <property type="component" value="Unassembled WGS sequence"/>
</dbReference>
<dbReference type="RefSeq" id="WP_154766794.1">
    <property type="nucleotide sequence ID" value="NZ_WLYK01000001.1"/>
</dbReference>
<keyword evidence="4" id="KW-1185">Reference proteome</keyword>
<gene>
    <name evidence="3" type="ORF">GIS00_02425</name>
</gene>
<organism evidence="3 4">
    <name type="scientific">Nakamurella alba</name>
    <dbReference type="NCBI Taxonomy" id="2665158"/>
    <lineage>
        <taxon>Bacteria</taxon>
        <taxon>Bacillati</taxon>
        <taxon>Actinomycetota</taxon>
        <taxon>Actinomycetes</taxon>
        <taxon>Nakamurellales</taxon>
        <taxon>Nakamurellaceae</taxon>
        <taxon>Nakamurella</taxon>
    </lineage>
</organism>
<evidence type="ECO:0000313" key="3">
    <source>
        <dbReference type="EMBL" id="MTD12800.1"/>
    </source>
</evidence>
<protein>
    <recommendedName>
        <fullName evidence="5">META domain-containing protein</fullName>
    </recommendedName>
</protein>
<feature type="compositionally biased region" description="Polar residues" evidence="1">
    <location>
        <begin position="25"/>
        <end position="48"/>
    </location>
</feature>
<accession>A0A7K1FFE6</accession>
<comment type="caution">
    <text evidence="3">The sequence shown here is derived from an EMBL/GenBank/DDBJ whole genome shotgun (WGS) entry which is preliminary data.</text>
</comment>
<dbReference type="PROSITE" id="PS51257">
    <property type="entry name" value="PROKAR_LIPOPROTEIN"/>
    <property type="match status" value="1"/>
</dbReference>
<reference evidence="3 4" key="1">
    <citation type="submission" date="2019-11" db="EMBL/GenBank/DDBJ databases">
        <authorList>
            <person name="Jiang L.-Q."/>
        </authorList>
    </citation>
    <scope>NUCLEOTIDE SEQUENCE [LARGE SCALE GENOMIC DNA]</scope>
    <source>
        <strain evidence="3 4">YIM 132087</strain>
    </source>
</reference>
<dbReference type="AlphaFoldDB" id="A0A7K1FFE6"/>